<dbReference type="Pfam" id="PF00353">
    <property type="entry name" value="HemolysinCabind"/>
    <property type="match status" value="1"/>
</dbReference>
<dbReference type="RefSeq" id="WP_074836576.1">
    <property type="nucleotide sequence ID" value="NZ_FNYY01000006.1"/>
</dbReference>
<gene>
    <name evidence="2" type="ORF">SAMN04487940_106185</name>
</gene>
<dbReference type="Proteomes" id="UP000182932">
    <property type="component" value="Unassembled WGS sequence"/>
</dbReference>
<dbReference type="SUPFAM" id="SSF51120">
    <property type="entry name" value="beta-Roll"/>
    <property type="match status" value="1"/>
</dbReference>
<accession>A0A975ZNG4</accession>
<protein>
    <recommendedName>
        <fullName evidence="4">Type I secretion protein</fullName>
    </recommendedName>
</protein>
<dbReference type="InterPro" id="IPR001343">
    <property type="entry name" value="Hemolysn_Ca-bd"/>
</dbReference>
<evidence type="ECO:0000313" key="2">
    <source>
        <dbReference type="EMBL" id="SEJ49857.1"/>
    </source>
</evidence>
<name>A0A975ZNG4_9RHOB</name>
<sequence length="975" mass="106937">MLRTVWMALCLGLGFAGAAPAQEERSVRAYVWGNSLINHPTASEGTAVPWWLARMAGAAGRELALSGQYAFGGQFPDKLPPLPEWGFPGVTPSYEPGRAFGDARIDTLLINPENFIQYKGPSEPYDGDHSDGRSPVSGTVALAAWVVDQGLSPTVFLYEGWAEMERFPPTRRAYRRYQAFTTGDYHDWYLDYHAAVAAALPALDVRLIPVGPILTGLLTEGPLQELRPTDLYTDNAPHGTPATYLIAAMITYAALYNAPPPVLELPEDVHPVLAESYGAAADYIWQEMQGFAAPRRAAALDAPPQDVPATAQVAPQPQFAPASTGVGLANPSMAVGLNGIADWSTQQPFIDVMKTARHWVGHLPGQWGGVSAEDMAAQGALDAHGWLTRMPAGVDRVEAFLLTDMPPEAVSLKGRYRVTWEGSGEVTVVGRARVQQKEARALWFLYEPGEGTVAVQIRSTDPNGTGDYIRNIRVIREAHLPLDEAGVVFNPDFIDRIKDLRALRFMDWMFTNGSPKVAWQDRARIGDYSYFHRGVPVEHLVALANLVGADPWFTMPHMADDGYLRAYATAVRSGLDPRLKAHVEYSNELWNRFFPQAAWADEQARARWGEAAGDDGWMQFAGMRAAQVADIWTGVFGAEAAARLVNVIGVHIGWPGLEVPQLAAPLWQAEGNAAPAGRFQAYAVSGYFGHMIGSEEEGHEIRALLDDAAARARAAGEAEGLRRVALREYARARQFEGTIAPVIDRLRAGSLKELTEELWPYHARVAAEQDMRLVMYEGGTHILGHGPWQEDETLTAYFHRLNYSPEMGALYADLLVAWRDVGGTLFNAFVDIGKPSKFGSWGNLRHLDDSTPRWDALMAFNQTAPGWWEQRAPGTFLQGVTRRGTEAADRLEGTSEEDVLIGRAGDDVLVSAGRGDFLHGGPGRDVAELPGAYGSYGFDRQGPLLRAWHSEGVVHLRDIEVLRFEDVEVATDLLQ</sequence>
<comment type="caution">
    <text evidence="2">The sequence shown here is derived from an EMBL/GenBank/DDBJ whole genome shotgun (WGS) entry which is preliminary data.</text>
</comment>
<dbReference type="AlphaFoldDB" id="A0A975ZNG4"/>
<dbReference type="Gene3D" id="2.150.10.10">
    <property type="entry name" value="Serralysin-like metalloprotease, C-terminal"/>
    <property type="match status" value="1"/>
</dbReference>
<organism evidence="2 3">
    <name type="scientific">Marinovum algicola</name>
    <dbReference type="NCBI Taxonomy" id="42444"/>
    <lineage>
        <taxon>Bacteria</taxon>
        <taxon>Pseudomonadati</taxon>
        <taxon>Pseudomonadota</taxon>
        <taxon>Alphaproteobacteria</taxon>
        <taxon>Rhodobacterales</taxon>
        <taxon>Roseobacteraceae</taxon>
        <taxon>Marinovum</taxon>
    </lineage>
</organism>
<reference evidence="2 3" key="1">
    <citation type="submission" date="2016-10" db="EMBL/GenBank/DDBJ databases">
        <authorList>
            <person name="Varghese N."/>
            <person name="Submissions S."/>
        </authorList>
    </citation>
    <scope>NUCLEOTIDE SEQUENCE [LARGE SCALE GENOMIC DNA]</scope>
    <source>
        <strain evidence="2 3">FF3</strain>
    </source>
</reference>
<proteinExistence type="predicted"/>
<feature type="chain" id="PRO_5037884847" description="Type I secretion protein" evidence="1">
    <location>
        <begin position="22"/>
        <end position="975"/>
    </location>
</feature>
<dbReference type="InterPro" id="IPR011049">
    <property type="entry name" value="Serralysin-like_metalloprot_C"/>
</dbReference>
<feature type="signal peptide" evidence="1">
    <location>
        <begin position="1"/>
        <end position="21"/>
    </location>
</feature>
<dbReference type="EMBL" id="FNYY01000006">
    <property type="protein sequence ID" value="SEJ49857.1"/>
    <property type="molecule type" value="Genomic_DNA"/>
</dbReference>
<evidence type="ECO:0000313" key="3">
    <source>
        <dbReference type="Proteomes" id="UP000182932"/>
    </source>
</evidence>
<keyword evidence="3" id="KW-1185">Reference proteome</keyword>
<evidence type="ECO:0000256" key="1">
    <source>
        <dbReference type="SAM" id="SignalP"/>
    </source>
</evidence>
<dbReference type="GeneID" id="80818441"/>
<keyword evidence="1" id="KW-0732">Signal</keyword>
<dbReference type="GO" id="GO:0005509">
    <property type="term" value="F:calcium ion binding"/>
    <property type="evidence" value="ECO:0007669"/>
    <property type="project" value="InterPro"/>
</dbReference>
<evidence type="ECO:0008006" key="4">
    <source>
        <dbReference type="Google" id="ProtNLM"/>
    </source>
</evidence>